<dbReference type="STRING" id="1703345.A3860_25550"/>
<dbReference type="Gene3D" id="1.50.10.10">
    <property type="match status" value="1"/>
</dbReference>
<comment type="catalytic activity">
    <reaction evidence="1 4">
        <text>D-cellobiose = beta-D-glucosyl-(1-&gt;4)-D-mannopyranose</text>
        <dbReference type="Rhea" id="RHEA:23384"/>
        <dbReference type="ChEBI" id="CHEBI:17057"/>
        <dbReference type="ChEBI" id="CHEBI:47931"/>
        <dbReference type="EC" id="5.1.3.11"/>
    </reaction>
</comment>
<dbReference type="AlphaFoldDB" id="A0A1V9FYA8"/>
<dbReference type="InterPro" id="IPR012341">
    <property type="entry name" value="6hp_glycosidase-like_sf"/>
</dbReference>
<proteinExistence type="inferred from homology"/>
<comment type="caution">
    <text evidence="5">The sequence shown here is derived from an EMBL/GenBank/DDBJ whole genome shotgun (WGS) entry which is preliminary data.</text>
</comment>
<accession>A0A1V9FYA8</accession>
<evidence type="ECO:0000256" key="1">
    <source>
        <dbReference type="ARBA" id="ARBA00001470"/>
    </source>
</evidence>
<evidence type="ECO:0000256" key="2">
    <source>
        <dbReference type="ARBA" id="ARBA00008558"/>
    </source>
</evidence>
<protein>
    <recommendedName>
        <fullName evidence="4">Cellobiose 2-epimerase</fullName>
        <shortName evidence="4">CE</shortName>
        <ecNumber evidence="4">5.1.3.11</ecNumber>
    </recommendedName>
</protein>
<evidence type="ECO:0000313" key="5">
    <source>
        <dbReference type="EMBL" id="OQP63258.1"/>
    </source>
</evidence>
<dbReference type="InterPro" id="IPR028584">
    <property type="entry name" value="Cellobiose_2_epim"/>
</dbReference>
<dbReference type="Pfam" id="PF07221">
    <property type="entry name" value="GlcNAc_2-epim"/>
    <property type="match status" value="1"/>
</dbReference>
<name>A0A1V9FYA8_9BACT</name>
<dbReference type="Proteomes" id="UP000192796">
    <property type="component" value="Unassembled WGS sequence"/>
</dbReference>
<dbReference type="PANTHER" id="PTHR15108">
    <property type="entry name" value="N-ACYLGLUCOSAMINE-2-EPIMERASE"/>
    <property type="match status" value="1"/>
</dbReference>
<gene>
    <name evidence="5" type="ORF">A3860_25550</name>
</gene>
<organism evidence="5 6">
    <name type="scientific">Niastella vici</name>
    <dbReference type="NCBI Taxonomy" id="1703345"/>
    <lineage>
        <taxon>Bacteria</taxon>
        <taxon>Pseudomonadati</taxon>
        <taxon>Bacteroidota</taxon>
        <taxon>Chitinophagia</taxon>
        <taxon>Chitinophagales</taxon>
        <taxon>Chitinophagaceae</taxon>
        <taxon>Niastella</taxon>
    </lineage>
</organism>
<comment type="similarity">
    <text evidence="2">Belongs to the N-acylglucosamine 2-epimerase family.</text>
</comment>
<comment type="similarity">
    <text evidence="4">Belongs to the cellobiose 2-epimerase family.</text>
</comment>
<dbReference type="HAMAP" id="MF_00929">
    <property type="entry name" value="Cellobiose_2_epim"/>
    <property type="match status" value="1"/>
</dbReference>
<dbReference type="EMBL" id="LVYD01000046">
    <property type="protein sequence ID" value="OQP63258.1"/>
    <property type="molecule type" value="Genomic_DNA"/>
</dbReference>
<keyword evidence="3 4" id="KW-0413">Isomerase</keyword>
<evidence type="ECO:0000256" key="4">
    <source>
        <dbReference type="HAMAP-Rule" id="MF_00929"/>
    </source>
</evidence>
<dbReference type="InterPro" id="IPR010819">
    <property type="entry name" value="AGE/CE"/>
</dbReference>
<keyword evidence="6" id="KW-1185">Reference proteome</keyword>
<evidence type="ECO:0000256" key="3">
    <source>
        <dbReference type="ARBA" id="ARBA00023235"/>
    </source>
</evidence>
<dbReference type="RefSeq" id="WP_081147981.1">
    <property type="nucleotide sequence ID" value="NZ_LVYD01000046.1"/>
</dbReference>
<dbReference type="GO" id="GO:0005975">
    <property type="term" value="P:carbohydrate metabolic process"/>
    <property type="evidence" value="ECO:0007669"/>
    <property type="project" value="InterPro"/>
</dbReference>
<comment type="function">
    <text evidence="4">Catalyzes the reversible epimerization of cellobiose to 4-O-beta-D-glucopyranosyl-D-mannose (Glc-Man).</text>
</comment>
<sequence>MDLSLFKNELQQELAAILEYWIQHTKDEQQGGFCGRIDNDNICYADAPKGAVLNARILWTFSAAANLTNDWRYAAMANRAFAYIRDHFVDKEYGGVYWSVTSKGEIHDSKKQIYALAFVLYACSEYYIALHSEPAKQLAIELYRVIQEKSYDPIQGGYFEAFARDWQPLDDLRLSNKDANEKKTMNTHLHILEAYTCLYRLWPDAQLKQHIAGLLQHFDKHIIDQTTGHLHLFFEENWQVKGDTISYGHDIEASWLLLEAAEVIGDEVWIGRMKELAVKMAEAVVIGLDTDGGLWYEYEAAHNRLIKEKHWWPQAEALVGFYNAWQLSDRHEFLQYAFNNWAFIKQYIRDNKNGEWFWGITEDHVVMPGQDKAGLWKCPYHNGRACMEIIRRIGTRQLSGRSA</sequence>
<evidence type="ECO:0000313" key="6">
    <source>
        <dbReference type="Proteomes" id="UP000192796"/>
    </source>
</evidence>
<dbReference type="OrthoDB" id="5141876at2"/>
<dbReference type="GO" id="GO:0047736">
    <property type="term" value="F:cellobiose epimerase activity"/>
    <property type="evidence" value="ECO:0007669"/>
    <property type="project" value="UniProtKB-UniRule"/>
</dbReference>
<reference evidence="5 6" key="1">
    <citation type="submission" date="2016-03" db="EMBL/GenBank/DDBJ databases">
        <title>Niastella vici sp. nov., isolated from farmland soil.</title>
        <authorList>
            <person name="Chen L."/>
            <person name="Wang D."/>
            <person name="Yang S."/>
            <person name="Wang G."/>
        </authorList>
    </citation>
    <scope>NUCLEOTIDE SEQUENCE [LARGE SCALE GENOMIC DNA]</scope>
    <source>
        <strain evidence="5 6">DJ57</strain>
    </source>
</reference>
<dbReference type="InterPro" id="IPR008928">
    <property type="entry name" value="6-hairpin_glycosidase_sf"/>
</dbReference>
<dbReference type="EC" id="5.1.3.11" evidence="4"/>
<dbReference type="SUPFAM" id="SSF48208">
    <property type="entry name" value="Six-hairpin glycosidases"/>
    <property type="match status" value="1"/>
</dbReference>